<gene>
    <name evidence="4" type="ORF">CLUP02_02141</name>
</gene>
<dbReference type="Pfam" id="PF20237">
    <property type="entry name" value="DUF6594"/>
    <property type="match status" value="1"/>
</dbReference>
<dbReference type="RefSeq" id="XP_049137132.1">
    <property type="nucleotide sequence ID" value="XM_049281175.1"/>
</dbReference>
<feature type="compositionally biased region" description="Basic and acidic residues" evidence="1">
    <location>
        <begin position="31"/>
        <end position="46"/>
    </location>
</feature>
<dbReference type="KEGG" id="clup:CLUP02_02141"/>
<feature type="transmembrane region" description="Helical" evidence="2">
    <location>
        <begin position="272"/>
        <end position="292"/>
    </location>
</feature>
<accession>A0A9Q8WAC7</accession>
<evidence type="ECO:0000259" key="3">
    <source>
        <dbReference type="Pfam" id="PF20237"/>
    </source>
</evidence>
<keyword evidence="2" id="KW-0472">Membrane</keyword>
<proteinExistence type="predicted"/>
<keyword evidence="2" id="KW-1133">Transmembrane helix</keyword>
<evidence type="ECO:0000313" key="4">
    <source>
        <dbReference type="EMBL" id="UQC75487.1"/>
    </source>
</evidence>
<dbReference type="GeneID" id="73336185"/>
<dbReference type="PANTHER" id="PTHR34502">
    <property type="entry name" value="DUF6594 DOMAIN-CONTAINING PROTEIN-RELATED"/>
    <property type="match status" value="1"/>
</dbReference>
<feature type="transmembrane region" description="Helical" evidence="2">
    <location>
        <begin position="242"/>
        <end position="265"/>
    </location>
</feature>
<feature type="compositionally biased region" description="Polar residues" evidence="1">
    <location>
        <begin position="1"/>
        <end position="14"/>
    </location>
</feature>
<feature type="domain" description="DUF6594" evidence="3">
    <location>
        <begin position="57"/>
        <end position="306"/>
    </location>
</feature>
<organism evidence="4 5">
    <name type="scientific">Colletotrichum lupini</name>
    <dbReference type="NCBI Taxonomy" id="145971"/>
    <lineage>
        <taxon>Eukaryota</taxon>
        <taxon>Fungi</taxon>
        <taxon>Dikarya</taxon>
        <taxon>Ascomycota</taxon>
        <taxon>Pezizomycotina</taxon>
        <taxon>Sordariomycetes</taxon>
        <taxon>Hypocreomycetidae</taxon>
        <taxon>Glomerellales</taxon>
        <taxon>Glomerellaceae</taxon>
        <taxon>Colletotrichum</taxon>
        <taxon>Colletotrichum acutatum species complex</taxon>
    </lineage>
</organism>
<dbReference type="EMBL" id="CP019471">
    <property type="protein sequence ID" value="UQC75487.1"/>
    <property type="molecule type" value="Genomic_DNA"/>
</dbReference>
<evidence type="ECO:0000256" key="2">
    <source>
        <dbReference type="SAM" id="Phobius"/>
    </source>
</evidence>
<dbReference type="PANTHER" id="PTHR34502:SF4">
    <property type="entry name" value="DUF6594 DOMAIN-CONTAINING PROTEIN"/>
    <property type="match status" value="1"/>
</dbReference>
<reference evidence="4" key="1">
    <citation type="journal article" date="2021" name="Mol. Plant Microbe Interact.">
        <title>Complete Genome Sequence of the Plant-Pathogenic Fungus Colletotrichum lupini.</title>
        <authorList>
            <person name="Baroncelli R."/>
            <person name="Pensec F."/>
            <person name="Da Lio D."/>
            <person name="Boufleur T."/>
            <person name="Vicente I."/>
            <person name="Sarrocco S."/>
            <person name="Picot A."/>
            <person name="Baraldi E."/>
            <person name="Sukno S."/>
            <person name="Thon M."/>
            <person name="Le Floch G."/>
        </authorList>
    </citation>
    <scope>NUCLEOTIDE SEQUENCE</scope>
    <source>
        <strain evidence="4">IMI 504893</strain>
    </source>
</reference>
<evidence type="ECO:0000256" key="1">
    <source>
        <dbReference type="SAM" id="MobiDB-lite"/>
    </source>
</evidence>
<feature type="region of interest" description="Disordered" evidence="1">
    <location>
        <begin position="1"/>
        <end position="46"/>
    </location>
</feature>
<dbReference type="Proteomes" id="UP000830671">
    <property type="component" value="Chromosome 1"/>
</dbReference>
<keyword evidence="5" id="KW-1185">Reference proteome</keyword>
<evidence type="ECO:0000313" key="5">
    <source>
        <dbReference type="Proteomes" id="UP000830671"/>
    </source>
</evidence>
<dbReference type="InterPro" id="IPR046529">
    <property type="entry name" value="DUF6594"/>
</dbReference>
<sequence length="378" mass="42655">MSNITNPMTSSHLSSDCDPEGSMSSSQHTHLGAESEEAKETPTEDDVKEKPWKYIGYKGYSRFLSSEDNFFLLRRFDTLNVRVSLALQDEVSVLEEELDAFDSCFSKKSADDFNNGTLREDLKERSDLVRAISKKLGRYNAFLIQQNTLRQLSIAPRRDIKSLLNWHSNHDNSAIAEQEQKYLRDKNDVVALAQKEKTPLRQVIDGSLRLRTLSLWKYKEDEAESYDQGDVTYYSDKRIDSFASAVIIAIGVLMLITPIWILQALTEMKAKLAVITVFIFVFLLVLSLAMVAKPFEALGATAAYDALCLPIQIRGGTDGFPSNTVRRLLIAVLHELRDFDSLRQLDEQLPFIQDVKQFIKVGGNLDTTAHSSSIAEQS</sequence>
<name>A0A9Q8WAC7_9PEZI</name>
<keyword evidence="2" id="KW-0812">Transmembrane</keyword>
<protein>
    <recommendedName>
        <fullName evidence="3">DUF6594 domain-containing protein</fullName>
    </recommendedName>
</protein>
<dbReference type="AlphaFoldDB" id="A0A9Q8WAC7"/>